<dbReference type="AlphaFoldDB" id="A0A4P9XWU6"/>
<evidence type="ECO:0008006" key="5">
    <source>
        <dbReference type="Google" id="ProtNLM"/>
    </source>
</evidence>
<dbReference type="Proteomes" id="UP000271241">
    <property type="component" value="Unassembled WGS sequence"/>
</dbReference>
<feature type="region of interest" description="Disordered" evidence="1">
    <location>
        <begin position="362"/>
        <end position="417"/>
    </location>
</feature>
<feature type="transmembrane region" description="Helical" evidence="2">
    <location>
        <begin position="139"/>
        <end position="161"/>
    </location>
</feature>
<keyword evidence="2" id="KW-0472">Membrane</keyword>
<evidence type="ECO:0000256" key="2">
    <source>
        <dbReference type="SAM" id="Phobius"/>
    </source>
</evidence>
<dbReference type="OrthoDB" id="196547at2759"/>
<feature type="transmembrane region" description="Helical" evidence="2">
    <location>
        <begin position="78"/>
        <end position="96"/>
    </location>
</feature>
<evidence type="ECO:0000313" key="3">
    <source>
        <dbReference type="EMBL" id="RKP09910.1"/>
    </source>
</evidence>
<proteinExistence type="predicted"/>
<dbReference type="SUPFAM" id="SSF48097">
    <property type="entry name" value="Regulator of G-protein signaling, RGS"/>
    <property type="match status" value="1"/>
</dbReference>
<dbReference type="EMBL" id="KZ992481">
    <property type="protein sequence ID" value="RKP09910.1"/>
    <property type="molecule type" value="Genomic_DNA"/>
</dbReference>
<reference evidence="4" key="1">
    <citation type="journal article" date="2018" name="Nat. Microbiol.">
        <title>Leveraging single-cell genomics to expand the fungal tree of life.</title>
        <authorList>
            <person name="Ahrendt S.R."/>
            <person name="Quandt C.A."/>
            <person name="Ciobanu D."/>
            <person name="Clum A."/>
            <person name="Salamov A."/>
            <person name="Andreopoulos B."/>
            <person name="Cheng J.F."/>
            <person name="Woyke T."/>
            <person name="Pelin A."/>
            <person name="Henrissat B."/>
            <person name="Reynolds N.K."/>
            <person name="Benny G.L."/>
            <person name="Smith M.E."/>
            <person name="James T.Y."/>
            <person name="Grigoriev I.V."/>
        </authorList>
    </citation>
    <scope>NUCLEOTIDE SEQUENCE [LARGE SCALE GENOMIC DNA]</scope>
    <source>
        <strain evidence="4">RSA 1356</strain>
    </source>
</reference>
<gene>
    <name evidence="3" type="ORF">THASP1DRAFT_22310</name>
</gene>
<protein>
    <recommendedName>
        <fullName evidence="5">RGS domain-containing protein</fullName>
    </recommendedName>
</protein>
<organism evidence="3 4">
    <name type="scientific">Thamnocephalis sphaerospora</name>
    <dbReference type="NCBI Taxonomy" id="78915"/>
    <lineage>
        <taxon>Eukaryota</taxon>
        <taxon>Fungi</taxon>
        <taxon>Fungi incertae sedis</taxon>
        <taxon>Zoopagomycota</taxon>
        <taxon>Zoopagomycotina</taxon>
        <taxon>Zoopagomycetes</taxon>
        <taxon>Zoopagales</taxon>
        <taxon>Sigmoideomycetaceae</taxon>
        <taxon>Thamnocephalis</taxon>
    </lineage>
</organism>
<feature type="transmembrane region" description="Helical" evidence="2">
    <location>
        <begin position="191"/>
        <end position="210"/>
    </location>
</feature>
<dbReference type="InterPro" id="IPR044926">
    <property type="entry name" value="RGS_subdomain_2"/>
</dbReference>
<keyword evidence="2" id="KW-0812">Transmembrane</keyword>
<feature type="transmembrane region" description="Helical" evidence="2">
    <location>
        <begin position="6"/>
        <end position="30"/>
    </location>
</feature>
<evidence type="ECO:0000256" key="1">
    <source>
        <dbReference type="SAM" id="MobiDB-lite"/>
    </source>
</evidence>
<name>A0A4P9XWU6_9FUNG</name>
<feature type="compositionally biased region" description="Polar residues" evidence="1">
    <location>
        <begin position="392"/>
        <end position="416"/>
    </location>
</feature>
<keyword evidence="4" id="KW-1185">Reference proteome</keyword>
<dbReference type="Gene3D" id="1.10.167.10">
    <property type="entry name" value="Regulator of G-protein Signalling 4, domain 2"/>
    <property type="match status" value="1"/>
</dbReference>
<dbReference type="InterPro" id="IPR036305">
    <property type="entry name" value="RGS_sf"/>
</dbReference>
<evidence type="ECO:0000313" key="4">
    <source>
        <dbReference type="Proteomes" id="UP000271241"/>
    </source>
</evidence>
<accession>A0A4P9XWU6</accession>
<sequence>MDVIWTPTGSLVLCVANIVISASTAAVYYWQARRHPRYFAPRSPKLTLSASAIGVAVTTMFLLRRYEPTMVSCQVMQWFIYIGFVGWQTLVMARTYRLYWALERHQRVVSTAPWRANNFAQMDRIMQARESTAQKERRIYYAMGGLMLITIGTTLTIQLLARNEELPGRGRGNRQGKGRCAVDGWGAYPLFGVWGAIVLYTVPLSIYYGRRLHDNLGVRTELAVVVAICLVTYVCYLVWSIQRFGMSMLWPCGMFFLTHIISVAFPLVESWRRQRLAAKVVGARFEDAIRRDSAVWRAFRTYAAHDFSAEGTRFIETYRALVAHAESAALAEPQESASVNSMAAADEKKRFALPRAITQKYLPRSHQRHQTSTSTESLWLDASAPANERTESVTSTRPRGSSCSLAQSKSPNTSDRTSADLYAGEYEMDNIVSPTTAHSLLSDNTAASPSTHFFGVSAGQTPVGGLSDDTTSEHACVGTISLDRSLAAGLDVAEVEDQVAPLTKHPHLRVPPAVVPEYQHLFDYFIREGAPWQLNLTHSTLRQASDRVHEYRFTIDMFSEVYAEVKWSLWVNTFPKFIQAYERDLSDSDSGTTIDDSRIAAMAVFC</sequence>
<feature type="transmembrane region" description="Helical" evidence="2">
    <location>
        <begin position="248"/>
        <end position="268"/>
    </location>
</feature>
<feature type="transmembrane region" description="Helical" evidence="2">
    <location>
        <begin position="222"/>
        <end position="242"/>
    </location>
</feature>
<keyword evidence="2" id="KW-1133">Transmembrane helix</keyword>
<feature type="transmembrane region" description="Helical" evidence="2">
    <location>
        <begin position="46"/>
        <end position="66"/>
    </location>
</feature>